<dbReference type="RefSeq" id="WP_290264052.1">
    <property type="nucleotide sequence ID" value="NZ_JAUFQG010000006.1"/>
</dbReference>
<sequence length="209" mass="23653">MYKIGFGIGLFLALIAGTWFLFKPSYSPVAHHEPVASNSRHTADDAPTSDQENLQQQLLLNHDRVQQYLKRQTDKQALQDYFNNPDNDTNEAKAVWLQIEALEAEGGVLGFEALHLKMAWLEKNSTDRAAFEAKAKDLLAQYQEKSQVAAAQYNPENTPEFKSYKAQELDIIRAVNQMETFPRGLTREAYLREKLLAARMAAYGEGAEN</sequence>
<evidence type="ECO:0000256" key="1">
    <source>
        <dbReference type="SAM" id="MobiDB-lite"/>
    </source>
</evidence>
<proteinExistence type="predicted"/>
<evidence type="ECO:0000313" key="2">
    <source>
        <dbReference type="EMBL" id="MFC4361916.1"/>
    </source>
</evidence>
<organism evidence="2 3">
    <name type="scientific">Simiduia curdlanivorans</name>
    <dbReference type="NCBI Taxonomy" id="1492769"/>
    <lineage>
        <taxon>Bacteria</taxon>
        <taxon>Pseudomonadati</taxon>
        <taxon>Pseudomonadota</taxon>
        <taxon>Gammaproteobacteria</taxon>
        <taxon>Cellvibrionales</taxon>
        <taxon>Cellvibrionaceae</taxon>
        <taxon>Simiduia</taxon>
    </lineage>
</organism>
<dbReference type="EMBL" id="JBHSCX010000004">
    <property type="protein sequence ID" value="MFC4361916.1"/>
    <property type="molecule type" value="Genomic_DNA"/>
</dbReference>
<comment type="caution">
    <text evidence="2">The sequence shown here is derived from an EMBL/GenBank/DDBJ whole genome shotgun (WGS) entry which is preliminary data.</text>
</comment>
<dbReference type="Proteomes" id="UP001595840">
    <property type="component" value="Unassembled WGS sequence"/>
</dbReference>
<accession>A0ABV8V3D2</accession>
<evidence type="ECO:0000313" key="3">
    <source>
        <dbReference type="Proteomes" id="UP001595840"/>
    </source>
</evidence>
<gene>
    <name evidence="2" type="ORF">ACFOX3_06350</name>
</gene>
<keyword evidence="3" id="KW-1185">Reference proteome</keyword>
<name>A0ABV8V3D2_9GAMM</name>
<evidence type="ECO:0008006" key="4">
    <source>
        <dbReference type="Google" id="ProtNLM"/>
    </source>
</evidence>
<reference evidence="3" key="1">
    <citation type="journal article" date="2019" name="Int. J. Syst. Evol. Microbiol.">
        <title>The Global Catalogue of Microorganisms (GCM) 10K type strain sequencing project: providing services to taxonomists for standard genome sequencing and annotation.</title>
        <authorList>
            <consortium name="The Broad Institute Genomics Platform"/>
            <consortium name="The Broad Institute Genome Sequencing Center for Infectious Disease"/>
            <person name="Wu L."/>
            <person name="Ma J."/>
        </authorList>
    </citation>
    <scope>NUCLEOTIDE SEQUENCE [LARGE SCALE GENOMIC DNA]</scope>
    <source>
        <strain evidence="3">CECT 8570</strain>
    </source>
</reference>
<protein>
    <recommendedName>
        <fullName evidence="4">Lipase chaperone</fullName>
    </recommendedName>
</protein>
<feature type="region of interest" description="Disordered" evidence="1">
    <location>
        <begin position="33"/>
        <end position="52"/>
    </location>
</feature>